<dbReference type="PROSITE" id="PS51257">
    <property type="entry name" value="PROKAR_LIPOPROTEIN"/>
    <property type="match status" value="1"/>
</dbReference>
<dbReference type="InterPro" id="IPR003715">
    <property type="entry name" value="Poly_export_N"/>
</dbReference>
<comment type="caution">
    <text evidence="5">The sequence shown here is derived from an EMBL/GenBank/DDBJ whole genome shotgun (WGS) entry which is preliminary data.</text>
</comment>
<evidence type="ECO:0000256" key="1">
    <source>
        <dbReference type="ARBA" id="ARBA00022729"/>
    </source>
</evidence>
<feature type="domain" description="Polysaccharide export protein N-terminal" evidence="3">
    <location>
        <begin position="44"/>
        <end position="135"/>
    </location>
</feature>
<dbReference type="PANTHER" id="PTHR33619:SF3">
    <property type="entry name" value="POLYSACCHARIDE EXPORT PROTEIN GFCE-RELATED"/>
    <property type="match status" value="1"/>
</dbReference>
<evidence type="ECO:0000313" key="6">
    <source>
        <dbReference type="Proteomes" id="UP000318815"/>
    </source>
</evidence>
<evidence type="ECO:0000259" key="4">
    <source>
        <dbReference type="Pfam" id="PF10531"/>
    </source>
</evidence>
<dbReference type="EMBL" id="VOHS01000010">
    <property type="protein sequence ID" value="TWW00246.1"/>
    <property type="molecule type" value="Genomic_DNA"/>
</dbReference>
<dbReference type="Pfam" id="PF02563">
    <property type="entry name" value="Poly_export"/>
    <property type="match status" value="1"/>
</dbReference>
<evidence type="ECO:0000259" key="3">
    <source>
        <dbReference type="Pfam" id="PF02563"/>
    </source>
</evidence>
<dbReference type="Proteomes" id="UP000318815">
    <property type="component" value="Unassembled WGS sequence"/>
</dbReference>
<keyword evidence="2" id="KW-0812">Transmembrane</keyword>
<feature type="transmembrane region" description="Helical" evidence="2">
    <location>
        <begin position="234"/>
        <end position="253"/>
    </location>
</feature>
<dbReference type="Gene3D" id="3.10.560.10">
    <property type="entry name" value="Outer membrane lipoprotein wza domain like"/>
    <property type="match status" value="1"/>
</dbReference>
<dbReference type="Gene3D" id="3.30.1950.10">
    <property type="entry name" value="wza like domain"/>
    <property type="match status" value="1"/>
</dbReference>
<dbReference type="GO" id="GO:0015159">
    <property type="term" value="F:polysaccharide transmembrane transporter activity"/>
    <property type="evidence" value="ECO:0007669"/>
    <property type="project" value="InterPro"/>
</dbReference>
<gene>
    <name evidence="5" type="ORF">FEF09_12985</name>
</gene>
<dbReference type="AlphaFoldDB" id="A0A5C6LY05"/>
<keyword evidence="6" id="KW-1185">Reference proteome</keyword>
<keyword evidence="2" id="KW-0472">Membrane</keyword>
<dbReference type="OrthoDB" id="662756at2"/>
<dbReference type="Pfam" id="PF10531">
    <property type="entry name" value="SLBB"/>
    <property type="match status" value="1"/>
</dbReference>
<dbReference type="RefSeq" id="WP_146305506.1">
    <property type="nucleotide sequence ID" value="NZ_VOHS01000010.1"/>
</dbReference>
<dbReference type="PANTHER" id="PTHR33619">
    <property type="entry name" value="POLYSACCHARIDE EXPORT PROTEIN GFCE-RELATED"/>
    <property type="match status" value="1"/>
</dbReference>
<keyword evidence="1" id="KW-0732">Signal</keyword>
<name>A0A5C6LY05_9BACT</name>
<sequence length="254" mass="27632">MIARIHLLLFLASALLTGCVNTKKITYFNDLEKINGIETANRLQSFKVQPGDILQITITTIDKDISLILNPTAVSSSPMSQPGMDPGYIVDSAGFVSLPLIGKVYVKEKTTSEINDIITQELNKTIRNPYVSTRVANFRVSVLGDVAHPGSYRVTGERASILDALSMAGDLNPTAVRNDIMIIREVNGEKTYVSLNLNDGKTLGSPYYYLNNNDVIYVKPGSNKLFGTSKLVQLLPAAIGILSLITTIVIVSVK</sequence>
<dbReference type="InterPro" id="IPR049712">
    <property type="entry name" value="Poly_export"/>
</dbReference>
<feature type="domain" description="Soluble ligand binding" evidence="4">
    <location>
        <begin position="140"/>
        <end position="193"/>
    </location>
</feature>
<proteinExistence type="predicted"/>
<dbReference type="InterPro" id="IPR019554">
    <property type="entry name" value="Soluble_ligand-bd"/>
</dbReference>
<reference evidence="5 6" key="1">
    <citation type="submission" date="2019-08" db="EMBL/GenBank/DDBJ databases">
        <title>Whole genome sequencing of chitin degrading bacteria Chitinophaga pinensis YS16.</title>
        <authorList>
            <person name="Singh R.P."/>
            <person name="Manchanda G."/>
            <person name="Maurya I.K."/>
            <person name="Joshi N.K."/>
            <person name="Srivastava A.K."/>
        </authorList>
    </citation>
    <scope>NUCLEOTIDE SEQUENCE [LARGE SCALE GENOMIC DNA]</scope>
    <source>
        <strain evidence="5 6">YS-16</strain>
    </source>
</reference>
<keyword evidence="2" id="KW-1133">Transmembrane helix</keyword>
<evidence type="ECO:0000313" key="5">
    <source>
        <dbReference type="EMBL" id="TWW00246.1"/>
    </source>
</evidence>
<organism evidence="5 6">
    <name type="scientific">Chitinophaga pinensis</name>
    <dbReference type="NCBI Taxonomy" id="79329"/>
    <lineage>
        <taxon>Bacteria</taxon>
        <taxon>Pseudomonadati</taxon>
        <taxon>Bacteroidota</taxon>
        <taxon>Chitinophagia</taxon>
        <taxon>Chitinophagales</taxon>
        <taxon>Chitinophagaceae</taxon>
        <taxon>Chitinophaga</taxon>
    </lineage>
</organism>
<evidence type="ECO:0000256" key="2">
    <source>
        <dbReference type="SAM" id="Phobius"/>
    </source>
</evidence>
<protein>
    <submittedName>
        <fullName evidence="5">Polysaccharide export protein</fullName>
    </submittedName>
</protein>
<accession>A0A5C6LY05</accession>